<dbReference type="AlphaFoldDB" id="A0A8X8W0E6"/>
<dbReference type="PANTHER" id="PTHR13060">
    <property type="entry name" value="SGT1 PROTEIN HSGT1 SUPPRESSOR OF GCR2"/>
    <property type="match status" value="1"/>
</dbReference>
<dbReference type="Proteomes" id="UP000298416">
    <property type="component" value="Unassembled WGS sequence"/>
</dbReference>
<dbReference type="PANTHER" id="PTHR13060:SF0">
    <property type="entry name" value="PROTEIN ECDYSONELESS HOMOLOG"/>
    <property type="match status" value="1"/>
</dbReference>
<dbReference type="GO" id="GO:0005634">
    <property type="term" value="C:nucleus"/>
    <property type="evidence" value="ECO:0007669"/>
    <property type="project" value="TreeGrafter"/>
</dbReference>
<feature type="region of interest" description="Disordered" evidence="1">
    <location>
        <begin position="35"/>
        <end position="75"/>
    </location>
</feature>
<evidence type="ECO:0000313" key="3">
    <source>
        <dbReference type="Proteomes" id="UP000298416"/>
    </source>
</evidence>
<comment type="caution">
    <text evidence="2">The sequence shown here is derived from an EMBL/GenBank/DDBJ whole genome shotgun (WGS) entry which is preliminary data.</text>
</comment>
<organism evidence="2">
    <name type="scientific">Salvia splendens</name>
    <name type="common">Scarlet sage</name>
    <dbReference type="NCBI Taxonomy" id="180675"/>
    <lineage>
        <taxon>Eukaryota</taxon>
        <taxon>Viridiplantae</taxon>
        <taxon>Streptophyta</taxon>
        <taxon>Embryophyta</taxon>
        <taxon>Tracheophyta</taxon>
        <taxon>Spermatophyta</taxon>
        <taxon>Magnoliopsida</taxon>
        <taxon>eudicotyledons</taxon>
        <taxon>Gunneridae</taxon>
        <taxon>Pentapetalae</taxon>
        <taxon>asterids</taxon>
        <taxon>lamiids</taxon>
        <taxon>Lamiales</taxon>
        <taxon>Lamiaceae</taxon>
        <taxon>Nepetoideae</taxon>
        <taxon>Mentheae</taxon>
        <taxon>Salviinae</taxon>
        <taxon>Salvia</taxon>
        <taxon>Salvia subgen. Calosphace</taxon>
        <taxon>core Calosphace</taxon>
    </lineage>
</organism>
<protein>
    <submittedName>
        <fullName evidence="2">Uncharacterized protein</fullName>
    </submittedName>
</protein>
<dbReference type="Pfam" id="PF07093">
    <property type="entry name" value="SGT1"/>
    <property type="match status" value="1"/>
</dbReference>
<proteinExistence type="predicted"/>
<feature type="compositionally biased region" description="Acidic residues" evidence="1">
    <location>
        <begin position="44"/>
        <end position="75"/>
    </location>
</feature>
<evidence type="ECO:0000256" key="1">
    <source>
        <dbReference type="SAM" id="MobiDB-lite"/>
    </source>
</evidence>
<gene>
    <name evidence="2" type="ORF">SASPL_154623</name>
</gene>
<keyword evidence="3" id="KW-1185">Reference proteome</keyword>
<sequence>MAVVSANATRISWNLKDVDLDVDQFMKDMESVMGLRGSDKNDSDIDLEEGSSSDLDFDDDYEEGSEHADDIDEDGENEFMHSYSDALNKELKATTLDKTFVHANEETSKKKDEVCNILLDQLGVMVNLDALFYTTVTSIAGHHHNLFEFVAEFYSVHEIYNLVHYIRFVHYLFAQGTSNVDDEMEELTPVDVDFNLVKNFLESYSSQEGLSGPASNLLGLMGLRLPDDVGKGK</sequence>
<accession>A0A8X8W0E6</accession>
<dbReference type="EMBL" id="PNBA02000022">
    <property type="protein sequence ID" value="KAG6385745.1"/>
    <property type="molecule type" value="Genomic_DNA"/>
</dbReference>
<evidence type="ECO:0000313" key="2">
    <source>
        <dbReference type="EMBL" id="KAG6385745.1"/>
    </source>
</evidence>
<name>A0A8X8W0E6_SALSN</name>
<dbReference type="InterPro" id="IPR010770">
    <property type="entry name" value="Ecd"/>
</dbReference>
<reference evidence="2" key="1">
    <citation type="submission" date="2018-01" db="EMBL/GenBank/DDBJ databases">
        <authorList>
            <person name="Mao J.F."/>
        </authorList>
    </citation>
    <scope>NUCLEOTIDE SEQUENCE</scope>
    <source>
        <strain evidence="2">Huo1</strain>
        <tissue evidence="2">Leaf</tissue>
    </source>
</reference>
<reference evidence="2" key="2">
    <citation type="submission" date="2020-08" db="EMBL/GenBank/DDBJ databases">
        <title>Plant Genome Project.</title>
        <authorList>
            <person name="Zhang R.-G."/>
        </authorList>
    </citation>
    <scope>NUCLEOTIDE SEQUENCE</scope>
    <source>
        <strain evidence="2">Huo1</strain>
        <tissue evidence="2">Leaf</tissue>
    </source>
</reference>